<keyword evidence="4" id="KW-1185">Reference proteome</keyword>
<feature type="compositionally biased region" description="Basic and acidic residues" evidence="1">
    <location>
        <begin position="482"/>
        <end position="524"/>
    </location>
</feature>
<dbReference type="EMBL" id="JASJOU010000005">
    <property type="protein sequence ID" value="MDJ1502134.1"/>
    <property type="molecule type" value="Genomic_DNA"/>
</dbReference>
<proteinExistence type="predicted"/>
<dbReference type="Proteomes" id="UP001232063">
    <property type="component" value="Unassembled WGS sequence"/>
</dbReference>
<evidence type="ECO:0000313" key="3">
    <source>
        <dbReference type="EMBL" id="MDJ1502134.1"/>
    </source>
</evidence>
<keyword evidence="2" id="KW-0812">Transmembrane</keyword>
<evidence type="ECO:0000256" key="2">
    <source>
        <dbReference type="SAM" id="Phobius"/>
    </source>
</evidence>
<accession>A0AAE3R649</accession>
<name>A0AAE3R649_9BACT</name>
<protein>
    <recommendedName>
        <fullName evidence="5">DUF4175 family protein</fullName>
    </recommendedName>
</protein>
<feature type="transmembrane region" description="Helical" evidence="2">
    <location>
        <begin position="132"/>
        <end position="154"/>
    </location>
</feature>
<keyword evidence="2" id="KW-0472">Membrane</keyword>
<sequence>MAKTSEIEIQAQSVWKQLRFQHQLGHFVQLFFIAASCYLLVDLLVRTFNLTTSFALPAFVSLAVVAFMSIRFNRYWHAEALIQYLNHQYSWLEFSAQLIPVTPEGVLPQLQRQRVLHTLVNKKREIKAWPDLRRITVVFAGIALIYSVCCIWFLKGYTPTAESGNIESTALPSVPKALTGKLPEVVSIRIEVTPPAYTHKSKWSAKDLSLEAPEQSGIQWDCQLSGAAEAFQVIWNGKDTIDVSAIEKNHYTWKYNLKSAVYYQFRYGIHDKWFVSPVYTLHAIDDQAPVITVQKPGPYTLVLYGQKTEVQVGIQLTDDYGLDRAHLIATVSRGSGESVKFREIELAFPDNIKGNRTASLQKKLDFTNLKMEPGDELYFYAETWDQASPAQKSRTDTYFIQWEDTTSQKTSVMAGISLDNMPAYFRSQRQVIIDTEKLLAEKKGLDNQTFKTRSNDLGVDQKVLRLRYGQFLGEEFETSIGSDRHNHEEEEHEGEDEHDHDEHAEKEGSQEKTVEQLHSHDHGDNNSPTKFGELGDMLNGYAHRHDMEDVATFFDETMKSQLKAALAQMWEAELRLRTMRPAEALPYEYKALELIKSLQQKSRVYVEKVGFKPPPLKPAEKRLTGELEDIQSPHEAWNAQTIAVVYPHLRQAVGVLEKMHNHQPNYATTTLDRQILEKASGELASLILKQPGIRASTLNDLRKVIAGEKISPDTIRRMQWQLQRLLPIENKQPGLVGKGNEPELDNFVNELRK</sequence>
<feature type="transmembrane region" description="Helical" evidence="2">
    <location>
        <begin position="47"/>
        <end position="68"/>
    </location>
</feature>
<gene>
    <name evidence="3" type="ORF">QNI22_15820</name>
</gene>
<evidence type="ECO:0000256" key="1">
    <source>
        <dbReference type="SAM" id="MobiDB-lite"/>
    </source>
</evidence>
<comment type="caution">
    <text evidence="3">The sequence shown here is derived from an EMBL/GenBank/DDBJ whole genome shotgun (WGS) entry which is preliminary data.</text>
</comment>
<organism evidence="3 4">
    <name type="scientific">Xanthocytophaga agilis</name>
    <dbReference type="NCBI Taxonomy" id="3048010"/>
    <lineage>
        <taxon>Bacteria</taxon>
        <taxon>Pseudomonadati</taxon>
        <taxon>Bacteroidota</taxon>
        <taxon>Cytophagia</taxon>
        <taxon>Cytophagales</taxon>
        <taxon>Rhodocytophagaceae</taxon>
        <taxon>Xanthocytophaga</taxon>
    </lineage>
</organism>
<dbReference type="AlphaFoldDB" id="A0AAE3R649"/>
<keyword evidence="2" id="KW-1133">Transmembrane helix</keyword>
<evidence type="ECO:0000313" key="4">
    <source>
        <dbReference type="Proteomes" id="UP001232063"/>
    </source>
</evidence>
<feature type="region of interest" description="Disordered" evidence="1">
    <location>
        <begin position="477"/>
        <end position="529"/>
    </location>
</feature>
<dbReference type="RefSeq" id="WP_314512013.1">
    <property type="nucleotide sequence ID" value="NZ_JASJOU010000005.1"/>
</dbReference>
<evidence type="ECO:0008006" key="5">
    <source>
        <dbReference type="Google" id="ProtNLM"/>
    </source>
</evidence>
<feature type="transmembrane region" description="Helical" evidence="2">
    <location>
        <begin position="24"/>
        <end position="41"/>
    </location>
</feature>
<reference evidence="3" key="1">
    <citation type="submission" date="2023-05" db="EMBL/GenBank/DDBJ databases">
        <authorList>
            <person name="Zhang X."/>
        </authorList>
    </citation>
    <scope>NUCLEOTIDE SEQUENCE</scope>
    <source>
        <strain evidence="3">BD1B2-1</strain>
    </source>
</reference>